<reference evidence="5 6" key="1">
    <citation type="submission" date="2018-12" db="EMBL/GenBank/DDBJ databases">
        <title>Bacillus ochoae sp. nov., Paenibacillus whitsoniae sp. nov., Paenibacillus spiritus sp. nov. Isolated from the Mars Exploration Rover during spacecraft assembly.</title>
        <authorList>
            <person name="Seuylemezian A."/>
            <person name="Vaishampayan P."/>
        </authorList>
    </citation>
    <scope>NUCLEOTIDE SEQUENCE [LARGE SCALE GENOMIC DNA]</scope>
    <source>
        <strain evidence="5 6">MER 54</strain>
    </source>
</reference>
<dbReference type="InterPro" id="IPR048653">
    <property type="entry name" value="RhaB_D2"/>
</dbReference>
<gene>
    <name evidence="5" type="ORF">EJQ19_10210</name>
</gene>
<dbReference type="Gene3D" id="2.60.120.260">
    <property type="entry name" value="Galactose-binding domain-like"/>
    <property type="match status" value="3"/>
</dbReference>
<feature type="domain" description="Alpha-L-rhamnosidase six-hairpin glycosidase" evidence="2">
    <location>
        <begin position="551"/>
        <end position="892"/>
    </location>
</feature>
<dbReference type="InterPro" id="IPR035398">
    <property type="entry name" value="Bac_rhamnosid_C"/>
</dbReference>
<dbReference type="InterPro" id="IPR012341">
    <property type="entry name" value="6hp_glycosidase-like_sf"/>
</dbReference>
<evidence type="ECO:0000259" key="2">
    <source>
        <dbReference type="Pfam" id="PF17389"/>
    </source>
</evidence>
<dbReference type="GO" id="GO:0005975">
    <property type="term" value="P:carbohydrate metabolic process"/>
    <property type="evidence" value="ECO:0007669"/>
    <property type="project" value="InterPro"/>
</dbReference>
<dbReference type="InterPro" id="IPR008902">
    <property type="entry name" value="Rhamnosid_concanavalin"/>
</dbReference>
<comment type="caution">
    <text evidence="5">The sequence shown here is derived from an EMBL/GenBank/DDBJ whole genome shotgun (WGS) entry which is preliminary data.</text>
</comment>
<dbReference type="RefSeq" id="WP_126141108.1">
    <property type="nucleotide sequence ID" value="NZ_RXHU01000025.1"/>
</dbReference>
<dbReference type="InterPro" id="IPR035396">
    <property type="entry name" value="Bac_rhamnosid6H"/>
</dbReference>
<accession>A0A3S0BWF7</accession>
<dbReference type="Pfam" id="PF21557">
    <property type="entry name" value="RhaB_D2"/>
    <property type="match status" value="1"/>
</dbReference>
<evidence type="ECO:0000313" key="5">
    <source>
        <dbReference type="EMBL" id="RTE09894.1"/>
    </source>
</evidence>
<protein>
    <submittedName>
        <fullName evidence="5">Alpha-L-rhamnosidase</fullName>
    </submittedName>
</protein>
<dbReference type="Gene3D" id="1.50.10.10">
    <property type="match status" value="1"/>
</dbReference>
<sequence>MKNIDWQASWIWGEGEASPRNEWRCFRKTFEVPPANESGGGALLSITADSRYVLYVNGTRVGRGPVRSWPSELAYDQHEIGHLLKPGQPNTIAVLVMHFGISTFYYLRGRGGLIAQVQDGAGHVLAATDASWRNSVHLGHHPRSPRASCQHAFAEYVDARLWDAAWVSESFDDTAWEASLAMGAAGMEPWTTLKLRDIPLLTEERIVPVRVESLAKVKSFQATAAVDVRNALVKGSENHANRNAFLGFALTSLYADRACKATIGFVQSHECLRSLSVNGRRLEEQFYGSKPERYVDVELLAGDNLLAIDVSGHIHTGKLQIGVYADEPANVSFRAPAWPGRLTTAEEGLLSDWLSIGPFDTVELLDHQGWRELNEEHPVYVALRDKAITLDDLVAYRQWIEPIAAAHVSEADIFALSVWRKENVKYAVPAELQNAVIPHREPAEVPFFEGYDTEVLFDLGKEYSGYLQFEIEAEAGTVLDWYGFEYMSGQYRQDMFGLDHTLRYVAVDGRQRYESPIRRGLRYLTLTVRGAAKPVKIHSVTMLQSNYPVAEVGSFTSSDALLNDIWEISRHTTKVCMEDTFVDCPAFEQVFWVGDSRNEALVSNYLFGVQDIVKRCLKLVPGSKFQTPLFADQVPSGWSSVIPNWTFFWAIACAEYYEQTGDRDFAREMYEHIQFTLAHYLTHIDDKGLFNIKGWNLLDWSPIDQPNDGVVTHQNMFLVHTLKTGAAMGRLAGDEAGAAELERAADSLQEAINRHLWSEEARAYIDCIHADGRRSTVISMQTQVVASLTGIAPSDRKAVIDTYLIAPPPNFVQIGSPFMSFFYYEALAKLGETGLMLQDIRRNYGQMIRHGATTCWEQYPNFLENRANPDMLSRSHCHAWSAAPAYFLGREVLGVRSLAPGWRKVEIAPIPGDLTWAKGSVPHPAGGRIDVAWTLDTATQTMTLNVTYPAHTEVEIRLPDGVQGVVNEVKLAVL</sequence>
<feature type="domain" description="Alpha-L-rhamnosidase" evidence="4">
    <location>
        <begin position="223"/>
        <end position="404"/>
    </location>
</feature>
<dbReference type="Pfam" id="PF17390">
    <property type="entry name" value="Bac_rhamnosid_C"/>
    <property type="match status" value="1"/>
</dbReference>
<dbReference type="Pfam" id="PF05592">
    <property type="entry name" value="Bac_rhamnosid"/>
    <property type="match status" value="1"/>
</dbReference>
<dbReference type="OrthoDB" id="9815108at2"/>
<dbReference type="SUPFAM" id="SSF48208">
    <property type="entry name" value="Six-hairpin glycosidases"/>
    <property type="match status" value="1"/>
</dbReference>
<evidence type="ECO:0000313" key="6">
    <source>
        <dbReference type="Proteomes" id="UP000276128"/>
    </source>
</evidence>
<dbReference type="PANTHER" id="PTHR34987:SF6">
    <property type="entry name" value="ALPHA-L-RHAMNOSIDASE SIX-HAIRPIN GLYCOSIDASE DOMAIN-CONTAINING PROTEIN"/>
    <property type="match status" value="1"/>
</dbReference>
<dbReference type="Gene3D" id="2.60.420.10">
    <property type="entry name" value="Maltose phosphorylase, domain 3"/>
    <property type="match status" value="1"/>
</dbReference>
<evidence type="ECO:0000259" key="3">
    <source>
        <dbReference type="Pfam" id="PF17390"/>
    </source>
</evidence>
<dbReference type="PANTHER" id="PTHR34987">
    <property type="entry name" value="C, PUTATIVE (AFU_ORTHOLOGUE AFUA_3G02880)-RELATED"/>
    <property type="match status" value="1"/>
</dbReference>
<dbReference type="EMBL" id="RXHU01000025">
    <property type="protein sequence ID" value="RTE09894.1"/>
    <property type="molecule type" value="Genomic_DNA"/>
</dbReference>
<dbReference type="InterPro" id="IPR008979">
    <property type="entry name" value="Galactose-bd-like_sf"/>
</dbReference>
<feature type="domain" description="Alpha-L-rhamnosidase concanavalin-like" evidence="1">
    <location>
        <begin position="452"/>
        <end position="541"/>
    </location>
</feature>
<dbReference type="InterPro" id="IPR008928">
    <property type="entry name" value="6-hairpin_glycosidase_sf"/>
</dbReference>
<dbReference type="AlphaFoldDB" id="A0A3S0BWF7"/>
<evidence type="ECO:0000259" key="4">
    <source>
        <dbReference type="Pfam" id="PF21557"/>
    </source>
</evidence>
<evidence type="ECO:0000259" key="1">
    <source>
        <dbReference type="Pfam" id="PF05592"/>
    </source>
</evidence>
<name>A0A3S0BWF7_9BACL</name>
<keyword evidence="6" id="KW-1185">Reference proteome</keyword>
<dbReference type="Pfam" id="PF17389">
    <property type="entry name" value="Bac_rhamnosid6H"/>
    <property type="match status" value="1"/>
</dbReference>
<organism evidence="5 6">
    <name type="scientific">Paenibacillus whitsoniae</name>
    <dbReference type="NCBI Taxonomy" id="2496558"/>
    <lineage>
        <taxon>Bacteria</taxon>
        <taxon>Bacillati</taxon>
        <taxon>Bacillota</taxon>
        <taxon>Bacilli</taxon>
        <taxon>Bacillales</taxon>
        <taxon>Paenibacillaceae</taxon>
        <taxon>Paenibacillus</taxon>
    </lineage>
</organism>
<feature type="domain" description="Alpha-L-rhamnosidase C-terminal" evidence="3">
    <location>
        <begin position="894"/>
        <end position="970"/>
    </location>
</feature>
<dbReference type="SUPFAM" id="SSF49785">
    <property type="entry name" value="Galactose-binding domain-like"/>
    <property type="match status" value="1"/>
</dbReference>
<proteinExistence type="predicted"/>
<dbReference type="Proteomes" id="UP000276128">
    <property type="component" value="Unassembled WGS sequence"/>
</dbReference>